<accession>A0A553HQK4</accession>
<sequence>MPIAITAFVQPDPAIWSESTRLYHRGLSSYSLTNISSPPSPRRRCVVLYFDHPLASWLPNRRHFNALSERHVKRSEAKRSAATLRRWTRSVVQHRDYMETHVDEGSPLSNYLEASGEREDEWDWQEPENRAHDISPPSTPPRDFAPRGLAKVRRKFRAKPMQLDLPSLPPHVDFDNIQDHTSPVLDVLRLLLETVTSSIDHARSIGFLERLRLAIVQSQLLDNPLTLGYQSTTEPTISQPPAELNFHGLTTSGAVAAAVFGFCLASLARWYSSGGFPPTWNRLLASVVLTVGLLYVVRAYVRREFLRNIQRQGLVESASFFSLSRDYDSANSAALNFVMEVELVARGYRLRLEKNGQNVKCVQLRHAVRVSLAEVISTYYQTAFTIWGFAEQTELLQLQSQYQFTVADVVERFRLFSDSDTQDGEKLQSLKDAAYLFHDIRKVFLSGLLALHTSGKDADRLHFTTVSEAFKELNLVTKQAYTRVKDVLAENDYQITQLPRAPRSPLSPNHDRWQHQIRRLGSMTMNIRSVQAKLHLLQEESNKALNEANDITEMGPLFMAQYDSIGQDLRDLMEAWQSGKKAVQSGINRNSKRISSIGSIMTSPTSTMSGQTIAGDESSTDEHEPGVEDALRKLSGDAPPALPIEPEVFEAVSVPRPRRVWCENWKAFSVEKDPEAAYPYSIRMLMPGL</sequence>
<dbReference type="GO" id="GO:0012505">
    <property type="term" value="C:endomembrane system"/>
    <property type="evidence" value="ECO:0007669"/>
    <property type="project" value="UniProtKB-SubCell"/>
</dbReference>
<feature type="region of interest" description="Disordered" evidence="6">
    <location>
        <begin position="119"/>
        <end position="147"/>
    </location>
</feature>
<evidence type="ECO:0000256" key="1">
    <source>
        <dbReference type="ARBA" id="ARBA00004308"/>
    </source>
</evidence>
<feature type="region of interest" description="Disordered" evidence="6">
    <location>
        <begin position="599"/>
        <end position="625"/>
    </location>
</feature>
<reference evidence="10" key="1">
    <citation type="submission" date="2019-06" db="EMBL/GenBank/DDBJ databases">
        <title>Draft genome sequence of the griseofulvin-producing fungus Xylaria cubensis strain G536.</title>
        <authorList>
            <person name="Mead M.E."/>
            <person name="Raja H.A."/>
            <person name="Steenwyk J.L."/>
            <person name="Knowles S.L."/>
            <person name="Oberlies N.H."/>
            <person name="Rokas A."/>
        </authorList>
    </citation>
    <scope>NUCLEOTIDE SEQUENCE [LARGE SCALE GENOMIC DNA]</scope>
    <source>
        <strain evidence="10">G536</strain>
    </source>
</reference>
<keyword evidence="4 7" id="KW-0472">Membrane</keyword>
<keyword evidence="3 7" id="KW-1133">Transmembrane helix</keyword>
<evidence type="ECO:0000256" key="3">
    <source>
        <dbReference type="ARBA" id="ARBA00022989"/>
    </source>
</evidence>
<dbReference type="Pfam" id="PF12632">
    <property type="entry name" value="Vezatin"/>
    <property type="match status" value="1"/>
</dbReference>
<organism evidence="9 10">
    <name type="scientific">Xylaria flabelliformis</name>
    <dbReference type="NCBI Taxonomy" id="2512241"/>
    <lineage>
        <taxon>Eukaryota</taxon>
        <taxon>Fungi</taxon>
        <taxon>Dikarya</taxon>
        <taxon>Ascomycota</taxon>
        <taxon>Pezizomycotina</taxon>
        <taxon>Sordariomycetes</taxon>
        <taxon>Xylariomycetidae</taxon>
        <taxon>Xylariales</taxon>
        <taxon>Xylariaceae</taxon>
        <taxon>Xylaria</taxon>
    </lineage>
</organism>
<dbReference type="OrthoDB" id="21151at2759"/>
<feature type="transmembrane region" description="Helical" evidence="7">
    <location>
        <begin position="249"/>
        <end position="271"/>
    </location>
</feature>
<feature type="transmembrane region" description="Helical" evidence="7">
    <location>
        <begin position="283"/>
        <end position="301"/>
    </location>
</feature>
<keyword evidence="5" id="KW-0175">Coiled coil</keyword>
<feature type="domain" description="Myosin-binding" evidence="8">
    <location>
        <begin position="262"/>
        <end position="534"/>
    </location>
</feature>
<dbReference type="STRING" id="2512241.A0A553HQK4"/>
<protein>
    <recommendedName>
        <fullName evidence="8">Myosin-binding domain-containing protein</fullName>
    </recommendedName>
</protein>
<evidence type="ECO:0000313" key="10">
    <source>
        <dbReference type="Proteomes" id="UP000319160"/>
    </source>
</evidence>
<evidence type="ECO:0000313" key="9">
    <source>
        <dbReference type="EMBL" id="TRX90180.1"/>
    </source>
</evidence>
<evidence type="ECO:0000256" key="6">
    <source>
        <dbReference type="SAM" id="MobiDB-lite"/>
    </source>
</evidence>
<dbReference type="InterPro" id="IPR026859">
    <property type="entry name" value="Myosin-bd"/>
</dbReference>
<evidence type="ECO:0000259" key="8">
    <source>
        <dbReference type="Pfam" id="PF12632"/>
    </source>
</evidence>
<keyword evidence="10" id="KW-1185">Reference proteome</keyword>
<dbReference type="GO" id="GO:0017022">
    <property type="term" value="F:myosin binding"/>
    <property type="evidence" value="ECO:0007669"/>
    <property type="project" value="InterPro"/>
</dbReference>
<evidence type="ECO:0000256" key="7">
    <source>
        <dbReference type="SAM" id="Phobius"/>
    </source>
</evidence>
<name>A0A553HQK4_9PEZI</name>
<gene>
    <name evidence="9" type="ORF">FHL15_008908</name>
</gene>
<comment type="caution">
    <text evidence="9">The sequence shown here is derived from an EMBL/GenBank/DDBJ whole genome shotgun (WGS) entry which is preliminary data.</text>
</comment>
<evidence type="ECO:0000256" key="4">
    <source>
        <dbReference type="ARBA" id="ARBA00023136"/>
    </source>
</evidence>
<proteinExistence type="predicted"/>
<evidence type="ECO:0000256" key="2">
    <source>
        <dbReference type="ARBA" id="ARBA00022692"/>
    </source>
</evidence>
<dbReference type="AlphaFoldDB" id="A0A553HQK4"/>
<comment type="subcellular location">
    <subcellularLocation>
        <location evidence="1">Endomembrane system</location>
    </subcellularLocation>
</comment>
<evidence type="ECO:0000256" key="5">
    <source>
        <dbReference type="SAM" id="Coils"/>
    </source>
</evidence>
<dbReference type="Proteomes" id="UP000319160">
    <property type="component" value="Unassembled WGS sequence"/>
</dbReference>
<dbReference type="EMBL" id="VFLP01000058">
    <property type="protein sequence ID" value="TRX90180.1"/>
    <property type="molecule type" value="Genomic_DNA"/>
</dbReference>
<feature type="compositionally biased region" description="Polar residues" evidence="6">
    <location>
        <begin position="599"/>
        <end position="612"/>
    </location>
</feature>
<feature type="coiled-coil region" evidence="5">
    <location>
        <begin position="527"/>
        <end position="554"/>
    </location>
</feature>
<keyword evidence="2 7" id="KW-0812">Transmembrane</keyword>